<evidence type="ECO:0000313" key="1">
    <source>
        <dbReference type="EMBL" id="MBZ4037823.1"/>
    </source>
</evidence>
<keyword evidence="2" id="KW-1185">Reference proteome</keyword>
<dbReference type="EMBL" id="JAINUY010000012">
    <property type="protein sequence ID" value="MBZ4037823.1"/>
    <property type="molecule type" value="Genomic_DNA"/>
</dbReference>
<dbReference type="Proteomes" id="UP001139366">
    <property type="component" value="Unassembled WGS sequence"/>
</dbReference>
<proteinExistence type="predicted"/>
<name>A0A9X1KSB0_9FLAO</name>
<organism evidence="1 2">
    <name type="scientific">Flavobacterium potami</name>
    <dbReference type="NCBI Taxonomy" id="2872310"/>
    <lineage>
        <taxon>Bacteria</taxon>
        <taxon>Pseudomonadati</taxon>
        <taxon>Bacteroidota</taxon>
        <taxon>Flavobacteriia</taxon>
        <taxon>Flavobacteriales</taxon>
        <taxon>Flavobacteriaceae</taxon>
        <taxon>Flavobacterium</taxon>
    </lineage>
</organism>
<dbReference type="AlphaFoldDB" id="A0A9X1KSB0"/>
<evidence type="ECO:0000313" key="2">
    <source>
        <dbReference type="Proteomes" id="UP001139366"/>
    </source>
</evidence>
<gene>
    <name evidence="1" type="ORF">K6T82_23905</name>
</gene>
<accession>A0A9X1KSB0</accession>
<protein>
    <submittedName>
        <fullName evidence="1">Uncharacterized protein</fullName>
    </submittedName>
</protein>
<comment type="caution">
    <text evidence="1">The sequence shown here is derived from an EMBL/GenBank/DDBJ whole genome shotgun (WGS) entry which is preliminary data.</text>
</comment>
<sequence>MNLLANLKLNKHIVKISYKKRMRKPSKISYKTYFNEKLKQVPLGNIMTHPLYVQLTFERKTLFFKSNFFDLFSKPKYIKTVPGLIENPSLEKIITLEMEIIEFIEKKHPYNFSLELFKQEYAFYSQDICDIMEEEFRNYLYTFFQGKCMYVLAVAIREGSRHHINYYIIREMKKAFTKSFYDELIDNSLYSGLPYFAIYDFMQHTKKWPMFYLSVFEWETGNTKAEFFEYLKKNYPKHDVGMIKAGVEKWLSQYS</sequence>
<dbReference type="RefSeq" id="WP_223711536.1">
    <property type="nucleotide sequence ID" value="NZ_JAINUY010000012.1"/>
</dbReference>
<reference evidence="1 2" key="1">
    <citation type="journal article" date="2023" name="Antonie Van Leeuwenhoek">
        <title>Flavobacterium potami sp. nov., a multi-metal resistance genes harbouring bacterium isolated from shallow river silt.</title>
        <authorList>
            <person name="Li S."/>
            <person name="Mao S."/>
            <person name="Mu W."/>
            <person name="Guo B."/>
            <person name="Li C."/>
            <person name="Zhu Q."/>
            <person name="Hou X."/>
            <person name="Zhao Y."/>
            <person name="Wei S."/>
            <person name="Liu H."/>
            <person name="Liu A."/>
        </authorList>
    </citation>
    <scope>NUCLEOTIDE SEQUENCE [LARGE SCALE GENOMIC DNA]</scope>
    <source>
        <strain evidence="1 2">17A</strain>
    </source>
</reference>